<dbReference type="AlphaFoldDB" id="A0A1G8X9V3"/>
<evidence type="ECO:0000313" key="2">
    <source>
        <dbReference type="Proteomes" id="UP000198694"/>
    </source>
</evidence>
<accession>A0A1G8X9V3</accession>
<sequence length="81" mass="9372">MLDRQLFMNVSQYGELYEMVAPKDDDVIDRVAHSVVKRLKNKNLLDLLIGKTVEVVLEIRRKAVCVKLNSTQTAFLKFYLS</sequence>
<reference evidence="1 2" key="1">
    <citation type="submission" date="2016-10" db="EMBL/GenBank/DDBJ databases">
        <authorList>
            <person name="de Groot N.N."/>
        </authorList>
    </citation>
    <scope>NUCLEOTIDE SEQUENCE [LARGE SCALE GENOMIC DNA]</scope>
    <source>
        <strain evidence="1 2">CGMCC 1.6502</strain>
    </source>
</reference>
<gene>
    <name evidence="1" type="ORF">SAMN05216243_1240</name>
</gene>
<protein>
    <submittedName>
        <fullName evidence="1">Uncharacterized protein</fullName>
    </submittedName>
</protein>
<organism evidence="1 2">
    <name type="scientific">Sediminibacillus albus</name>
    <dbReference type="NCBI Taxonomy" id="407036"/>
    <lineage>
        <taxon>Bacteria</taxon>
        <taxon>Bacillati</taxon>
        <taxon>Bacillota</taxon>
        <taxon>Bacilli</taxon>
        <taxon>Bacillales</taxon>
        <taxon>Bacillaceae</taxon>
        <taxon>Sediminibacillus</taxon>
    </lineage>
</organism>
<dbReference type="EMBL" id="FNFL01000001">
    <property type="protein sequence ID" value="SDJ87184.1"/>
    <property type="molecule type" value="Genomic_DNA"/>
</dbReference>
<proteinExistence type="predicted"/>
<dbReference type="Proteomes" id="UP000198694">
    <property type="component" value="Unassembled WGS sequence"/>
</dbReference>
<evidence type="ECO:0000313" key="1">
    <source>
        <dbReference type="EMBL" id="SDJ87184.1"/>
    </source>
</evidence>
<keyword evidence="2" id="KW-1185">Reference proteome</keyword>
<name>A0A1G8X9V3_9BACI</name>